<evidence type="ECO:0000313" key="1">
    <source>
        <dbReference type="EMBL" id="PLR80748.1"/>
    </source>
</evidence>
<dbReference type="EMBL" id="PGVD01000022">
    <property type="protein sequence ID" value="PLR98374.1"/>
    <property type="molecule type" value="Genomic_DNA"/>
</dbReference>
<dbReference type="InterPro" id="IPR029063">
    <property type="entry name" value="SAM-dependent_MTases_sf"/>
</dbReference>
<dbReference type="GO" id="GO:0032259">
    <property type="term" value="P:methylation"/>
    <property type="evidence" value="ECO:0007669"/>
    <property type="project" value="UniProtKB-KW"/>
</dbReference>
<dbReference type="Proteomes" id="UP000235114">
    <property type="component" value="Unassembled WGS sequence"/>
</dbReference>
<dbReference type="OrthoDB" id="2548453at2"/>
<keyword evidence="1" id="KW-0808">Transferase</keyword>
<reference evidence="1 3" key="1">
    <citation type="submission" date="2017-11" db="EMBL/GenBank/DDBJ databases">
        <title>Comparitive Functional Genomics of Dry Heat Resistant strains isolated from the Viking Spacecraft.</title>
        <authorList>
            <person name="Seuylemezian A."/>
            <person name="Cooper K."/>
            <person name="Vaishampayan P."/>
        </authorList>
    </citation>
    <scope>NUCLEOTIDE SEQUENCE [LARGE SCALE GENOMIC DNA]</scope>
    <source>
        <strain evidence="1 3">M4.6</strain>
    </source>
</reference>
<keyword evidence="4" id="KW-1185">Reference proteome</keyword>
<dbReference type="Gene3D" id="3.40.50.150">
    <property type="entry name" value="Vaccinia Virus protein VP39"/>
    <property type="match status" value="1"/>
</dbReference>
<protein>
    <submittedName>
        <fullName evidence="1">SAM-dependent methyltransferase</fullName>
    </submittedName>
</protein>
<dbReference type="GO" id="GO:0008168">
    <property type="term" value="F:methyltransferase activity"/>
    <property type="evidence" value="ECO:0007669"/>
    <property type="project" value="UniProtKB-KW"/>
</dbReference>
<organism evidence="1 3">
    <name type="scientific">Bacillus canaveralius</name>
    <dbReference type="NCBI Taxonomy" id="1403243"/>
    <lineage>
        <taxon>Bacteria</taxon>
        <taxon>Bacillati</taxon>
        <taxon>Bacillota</taxon>
        <taxon>Bacilli</taxon>
        <taxon>Bacillales</taxon>
        <taxon>Bacillaceae</taxon>
        <taxon>Bacillus</taxon>
    </lineage>
</organism>
<evidence type="ECO:0000313" key="4">
    <source>
        <dbReference type="Proteomes" id="UP000235114"/>
    </source>
</evidence>
<evidence type="ECO:0000313" key="2">
    <source>
        <dbReference type="EMBL" id="PLR98374.1"/>
    </source>
</evidence>
<gene>
    <name evidence="1" type="ORF">CU635_16995</name>
    <name evidence="2" type="ORF">CVD25_08375</name>
</gene>
<comment type="caution">
    <text evidence="1">The sequence shown here is derived from an EMBL/GenBank/DDBJ whole genome shotgun (WGS) entry which is preliminary data.</text>
</comment>
<dbReference type="EMBL" id="PGVA01000044">
    <property type="protein sequence ID" value="PLR80748.1"/>
    <property type="molecule type" value="Genomic_DNA"/>
</dbReference>
<reference evidence="2 4" key="2">
    <citation type="submission" date="2017-12" db="EMBL/GenBank/DDBJ databases">
        <title>Comparative Functional Genomics of Dry Heat Resistant strains isolated from the Viking Spacecraft.</title>
        <authorList>
            <person name="Seuylemezian A."/>
            <person name="Cooper K."/>
            <person name="Vaishampayan P."/>
        </authorList>
    </citation>
    <scope>NUCLEOTIDE SEQUENCE [LARGE SCALE GENOMIC DNA]</scope>
    <source>
        <strain evidence="2 4">ATCC 29669</strain>
    </source>
</reference>
<dbReference type="AlphaFoldDB" id="A0A2N5GIC4"/>
<keyword evidence="1" id="KW-0489">Methyltransferase</keyword>
<sequence length="266" mass="30528">MLVSQLCKEKHFNEEWFLNCCEELQIAVHYHRKLWEWCFITQALTERGMLKEGKKGLGFGVGKEPLVSLFASRGCEVVATDIDFQIAKLLGWVDSNQHSNNLEDLNERKLCEPEQFSKLVTFEFMDMNEIDQKQHSNKYDFTWSSCSFEHLGTIERSKRFIMNQMHCLKPGGVAVHTTEFNLSSNEHTIESGATVILRKKDIESLVNDLREDGHSIEVDYTASTGNIESFVDVPPYTSEIHLRLLLEQYVSTSIGLIIQKKNSDSV</sequence>
<dbReference type="SUPFAM" id="SSF53335">
    <property type="entry name" value="S-adenosyl-L-methionine-dependent methyltransferases"/>
    <property type="match status" value="1"/>
</dbReference>
<name>A0A2N5GIC4_9BACI</name>
<accession>A0A2N5GIC4</accession>
<evidence type="ECO:0000313" key="3">
    <source>
        <dbReference type="Proteomes" id="UP000234951"/>
    </source>
</evidence>
<proteinExistence type="predicted"/>
<dbReference type="Proteomes" id="UP000234951">
    <property type="component" value="Unassembled WGS sequence"/>
</dbReference>